<evidence type="ECO:0000313" key="8">
    <source>
        <dbReference type="Proteomes" id="UP000665944"/>
    </source>
</evidence>
<evidence type="ECO:0000259" key="3">
    <source>
        <dbReference type="PROSITE" id="PS50977"/>
    </source>
</evidence>
<dbReference type="PANTHER" id="PTHR43479">
    <property type="entry name" value="ACREF/ENVCD OPERON REPRESSOR-RELATED"/>
    <property type="match status" value="1"/>
</dbReference>
<gene>
    <name evidence="4" type="ORF">AZE34_07635</name>
    <name evidence="6" type="ORF">FOB69_02760</name>
    <name evidence="5" type="ORF">J7T32_002405</name>
</gene>
<evidence type="ECO:0000313" key="5">
    <source>
        <dbReference type="EMBL" id="MCM5671618.1"/>
    </source>
</evidence>
<evidence type="ECO:0000313" key="4">
    <source>
        <dbReference type="EMBL" id="AVI06637.1"/>
    </source>
</evidence>
<dbReference type="SUPFAM" id="SSF46689">
    <property type="entry name" value="Homeodomain-like"/>
    <property type="match status" value="1"/>
</dbReference>
<evidence type="ECO:0000313" key="6">
    <source>
        <dbReference type="EMBL" id="QKQ28645.1"/>
    </source>
</evidence>
<dbReference type="InterPro" id="IPR001647">
    <property type="entry name" value="HTH_TetR"/>
</dbReference>
<proteinExistence type="predicted"/>
<dbReference type="EMBL" id="CP014567">
    <property type="protein sequence ID" value="AVI06637.1"/>
    <property type="molecule type" value="Genomic_DNA"/>
</dbReference>
<dbReference type="InterPro" id="IPR039532">
    <property type="entry name" value="TetR_C_Firmicutes"/>
</dbReference>
<accession>A0A3S7GW28</accession>
<name>A0A3S7GW28_STAHO</name>
<protein>
    <submittedName>
        <fullName evidence="4">TetR family transcriptional regulator</fullName>
    </submittedName>
    <submittedName>
        <fullName evidence="5">TetR/AcrR family transcriptional regulator</fullName>
    </submittedName>
</protein>
<dbReference type="PANTHER" id="PTHR43479:SF23">
    <property type="entry name" value="HTH TETR-TYPE DOMAIN-CONTAINING PROTEIN"/>
    <property type="match status" value="1"/>
</dbReference>
<dbReference type="Proteomes" id="UP000509636">
    <property type="component" value="Chromosome"/>
</dbReference>
<dbReference type="EMBL" id="JAGHKT020000002">
    <property type="protein sequence ID" value="MCM5671618.1"/>
    <property type="molecule type" value="Genomic_DNA"/>
</dbReference>
<dbReference type="PROSITE" id="PS50977">
    <property type="entry name" value="HTH_TETR_2"/>
    <property type="match status" value="1"/>
</dbReference>
<sequence>MKEDRRVRKTRSAIKSSFIELLNEKELEKITIQDIADRADINRGTFYLHYEDKYLLLSDMEDEFISQMTFLNHLHNIMGKDPEDTAKNFINIILKNMLQHISDNITFYQTILQLNRKSKLEEKIYSLIGENMQKYISTNHEIEGIPEKYFHSYVAGATISTVKFWVNDPHRLSVEDLTNHIFKIIYNGPLRIMVQHQYKALNIDTAK</sequence>
<feature type="DNA-binding region" description="H-T-H motif" evidence="2">
    <location>
        <begin position="31"/>
        <end position="50"/>
    </location>
</feature>
<keyword evidence="1 2" id="KW-0238">DNA-binding</keyword>
<keyword evidence="8" id="KW-1185">Reference proteome</keyword>
<dbReference type="Pfam" id="PF14278">
    <property type="entry name" value="TetR_C_8"/>
    <property type="match status" value="1"/>
</dbReference>
<dbReference type="GO" id="GO:0003677">
    <property type="term" value="F:DNA binding"/>
    <property type="evidence" value="ECO:0007669"/>
    <property type="project" value="UniProtKB-UniRule"/>
</dbReference>
<reference evidence="4" key="1">
    <citation type="submission" date="2016-02" db="EMBL/GenBank/DDBJ databases">
        <title>Genomic sequence of a clinical Staphylococcus hominis isolate.</title>
        <authorList>
            <person name="McClure J.M."/>
            <person name="Zhang K."/>
        </authorList>
    </citation>
    <scope>NUCLEOTIDE SEQUENCE</scope>
    <source>
        <strain evidence="4">C34847</strain>
    </source>
</reference>
<evidence type="ECO:0000256" key="1">
    <source>
        <dbReference type="ARBA" id="ARBA00023125"/>
    </source>
</evidence>
<evidence type="ECO:0000256" key="2">
    <source>
        <dbReference type="PROSITE-ProRule" id="PRU00335"/>
    </source>
</evidence>
<dbReference type="Gene3D" id="1.10.357.10">
    <property type="entry name" value="Tetracycline Repressor, domain 2"/>
    <property type="match status" value="1"/>
</dbReference>
<feature type="domain" description="HTH tetR-type" evidence="3">
    <location>
        <begin position="8"/>
        <end position="68"/>
    </location>
</feature>
<reference evidence="5 8" key="3">
    <citation type="submission" date="2022-06" db="EMBL/GenBank/DDBJ databases">
        <title>Staphylococcus hominis ShoR14 genome sequence.</title>
        <authorList>
            <person name="Yeo C.C."/>
            <person name="Chew C.H."/>
            <person name="Che Hamzah A.M."/>
            <person name="Al-Trad E.I."/>
        </authorList>
    </citation>
    <scope>NUCLEOTIDE SEQUENCE [LARGE SCALE GENOMIC DNA]</scope>
    <source>
        <strain evidence="5 8">ShoR14</strain>
    </source>
</reference>
<dbReference type="EMBL" id="CP054550">
    <property type="protein sequence ID" value="QKQ28645.1"/>
    <property type="molecule type" value="Genomic_DNA"/>
</dbReference>
<evidence type="ECO:0000313" key="7">
    <source>
        <dbReference type="Proteomes" id="UP000509636"/>
    </source>
</evidence>
<dbReference type="InterPro" id="IPR050624">
    <property type="entry name" value="HTH-type_Tx_Regulator"/>
</dbReference>
<dbReference type="AlphaFoldDB" id="A0A3S7GW28"/>
<dbReference type="Proteomes" id="UP000665944">
    <property type="component" value="Unassembled WGS sequence"/>
</dbReference>
<organism evidence="4">
    <name type="scientific">Staphylococcus hominis</name>
    <dbReference type="NCBI Taxonomy" id="1290"/>
    <lineage>
        <taxon>Bacteria</taxon>
        <taxon>Bacillati</taxon>
        <taxon>Bacillota</taxon>
        <taxon>Bacilli</taxon>
        <taxon>Bacillales</taxon>
        <taxon>Staphylococcaceae</taxon>
        <taxon>Staphylococcus</taxon>
    </lineage>
</organism>
<reference evidence="6 7" key="2">
    <citation type="submission" date="2019-09" db="EMBL/GenBank/DDBJ databases">
        <title>FDA dAtabase for Regulatory Grade micrObial Sequences (FDA-ARGOS): Supporting development and validation of Infectious Disease Dx tests.</title>
        <authorList>
            <person name="Sciortino C."/>
            <person name="Tallon L."/>
            <person name="Sadzewicz L."/>
            <person name="Vavikolanu K."/>
            <person name="Mehta A."/>
            <person name="Aluvathingal J."/>
            <person name="Nadendla S."/>
            <person name="Nandy P."/>
            <person name="Geyer C."/>
            <person name="Yan Y."/>
            <person name="Sichtig H."/>
        </authorList>
    </citation>
    <scope>NUCLEOTIDE SEQUENCE [LARGE SCALE GENOMIC DNA]</scope>
    <source>
        <strain evidence="6 7">FDAARGOS_661</strain>
    </source>
</reference>
<dbReference type="Pfam" id="PF00440">
    <property type="entry name" value="TetR_N"/>
    <property type="match status" value="1"/>
</dbReference>
<dbReference type="RefSeq" id="WP_002448440.1">
    <property type="nucleotide sequence ID" value="NZ_CABMJU010000005.1"/>
</dbReference>
<dbReference type="InterPro" id="IPR009057">
    <property type="entry name" value="Homeodomain-like_sf"/>
</dbReference>